<keyword evidence="3" id="KW-1185">Reference proteome</keyword>
<dbReference type="Proteomes" id="UP000005697">
    <property type="component" value="Unassembled WGS sequence"/>
</dbReference>
<gene>
    <name evidence="2" type="ORF">HMPREF9141_1859</name>
</gene>
<protein>
    <submittedName>
        <fullName evidence="2">Uncharacterized protein</fullName>
    </submittedName>
</protein>
<keyword evidence="1" id="KW-0812">Transmembrane</keyword>
<comment type="caution">
    <text evidence="2">The sequence shown here is derived from an EMBL/GenBank/DDBJ whole genome shotgun (WGS) entry which is preliminary data.</text>
</comment>
<dbReference type="STRING" id="888743.HMPREF9141_1859"/>
<name>F0F8E2_9BACT</name>
<dbReference type="HOGENOM" id="CLU_3274571_0_0_10"/>
<dbReference type="EMBL" id="AEWX01000026">
    <property type="protein sequence ID" value="EGC19601.1"/>
    <property type="molecule type" value="Genomic_DNA"/>
</dbReference>
<evidence type="ECO:0000313" key="3">
    <source>
        <dbReference type="Proteomes" id="UP000005697"/>
    </source>
</evidence>
<keyword evidence="1" id="KW-0472">Membrane</keyword>
<evidence type="ECO:0000256" key="1">
    <source>
        <dbReference type="SAM" id="Phobius"/>
    </source>
</evidence>
<dbReference type="AlphaFoldDB" id="F0F8E2"/>
<feature type="transmembrane region" description="Helical" evidence="1">
    <location>
        <begin position="6"/>
        <end position="22"/>
    </location>
</feature>
<reference evidence="2 3" key="1">
    <citation type="submission" date="2011-01" db="EMBL/GenBank/DDBJ databases">
        <authorList>
            <person name="Muzny D."/>
            <person name="Qin X."/>
            <person name="Deng J."/>
            <person name="Jiang H."/>
            <person name="Liu Y."/>
            <person name="Qu J."/>
            <person name="Song X.-Z."/>
            <person name="Zhang L."/>
            <person name="Thornton R."/>
            <person name="Coyle M."/>
            <person name="Francisco L."/>
            <person name="Jackson L."/>
            <person name="Javaid M."/>
            <person name="Korchina V."/>
            <person name="Kovar C."/>
            <person name="Mata R."/>
            <person name="Mathew T."/>
            <person name="Ngo R."/>
            <person name="Nguyen L."/>
            <person name="Nguyen N."/>
            <person name="Okwuonu G."/>
            <person name="Ongeri F."/>
            <person name="Pham C."/>
            <person name="Simmons D."/>
            <person name="Wilczek-Boney K."/>
            <person name="Hale W."/>
            <person name="Jakkamsetti A."/>
            <person name="Pham P."/>
            <person name="Ruth R."/>
            <person name="San Lucas F."/>
            <person name="Warren J."/>
            <person name="Zhang J."/>
            <person name="Zhao Z."/>
            <person name="Zhou C."/>
            <person name="Zhu D."/>
            <person name="Lee S."/>
            <person name="Bess C."/>
            <person name="Blankenburg K."/>
            <person name="Forbes L."/>
            <person name="Fu Q."/>
            <person name="Gubbala S."/>
            <person name="Hirani K."/>
            <person name="Jayaseelan J.C."/>
            <person name="Lara F."/>
            <person name="Munidasa M."/>
            <person name="Palculict T."/>
            <person name="Patil S."/>
            <person name="Pu L.-L."/>
            <person name="Saada N."/>
            <person name="Tang L."/>
            <person name="Weissenberger G."/>
            <person name="Zhu Y."/>
            <person name="Hemphill L."/>
            <person name="Shang Y."/>
            <person name="Youmans B."/>
            <person name="Ayvaz T."/>
            <person name="Ross M."/>
            <person name="Santibanez J."/>
            <person name="Aqrawi P."/>
            <person name="Gross S."/>
            <person name="Joshi V."/>
            <person name="Fowler G."/>
            <person name="Nazareth L."/>
            <person name="Reid J."/>
            <person name="Worley K."/>
            <person name="Petrosino J."/>
            <person name="Highlander S."/>
            <person name="Gibbs R."/>
        </authorList>
    </citation>
    <scope>NUCLEOTIDE SEQUENCE [LARGE SCALE GENOMIC DNA]</scope>
    <source>
        <strain evidence="2 3">DSM 16608</strain>
    </source>
</reference>
<proteinExistence type="predicted"/>
<evidence type="ECO:0000313" key="2">
    <source>
        <dbReference type="EMBL" id="EGC19601.1"/>
    </source>
</evidence>
<accession>F0F8E2</accession>
<keyword evidence="1" id="KW-1133">Transmembrane helix</keyword>
<sequence>MEDSSVVYTFIFILIVHRMFLFKKYLSIYWLEIFYLILFIL</sequence>
<organism evidence="2 3">
    <name type="scientific">Prevotella multiformis DSM 16608</name>
    <dbReference type="NCBI Taxonomy" id="888743"/>
    <lineage>
        <taxon>Bacteria</taxon>
        <taxon>Pseudomonadati</taxon>
        <taxon>Bacteroidota</taxon>
        <taxon>Bacteroidia</taxon>
        <taxon>Bacteroidales</taxon>
        <taxon>Prevotellaceae</taxon>
        <taxon>Prevotella</taxon>
    </lineage>
</organism>